<evidence type="ECO:0000256" key="1">
    <source>
        <dbReference type="ARBA" id="ARBA00004684"/>
    </source>
</evidence>
<dbReference type="PROSITE" id="PS01045">
    <property type="entry name" value="SQUALEN_PHYTOEN_SYN_2"/>
    <property type="match status" value="1"/>
</dbReference>
<dbReference type="RefSeq" id="WP_076484826.1">
    <property type="nucleotide sequence ID" value="NZ_FTOG01000006.1"/>
</dbReference>
<dbReference type="FunFam" id="1.10.600.10:FF:000020">
    <property type="entry name" value="Phytoene synthase"/>
    <property type="match status" value="1"/>
</dbReference>
<dbReference type="SFLD" id="SFLDS00005">
    <property type="entry name" value="Isoprenoid_Synthase_Type_I"/>
    <property type="match status" value="1"/>
</dbReference>
<dbReference type="SUPFAM" id="SSF48576">
    <property type="entry name" value="Terpenoid synthases"/>
    <property type="match status" value="1"/>
</dbReference>
<keyword evidence="7" id="KW-1185">Reference proteome</keyword>
<comment type="pathway">
    <text evidence="1">Carotenoid biosynthesis; phytoene biosynthesis.</text>
</comment>
<gene>
    <name evidence="6" type="ORF">SAMN05421580_10619</name>
</gene>
<dbReference type="InterPro" id="IPR033904">
    <property type="entry name" value="Trans_IPPS_HH"/>
</dbReference>
<accession>A0A1N7MKJ4</accession>
<evidence type="ECO:0000256" key="2">
    <source>
        <dbReference type="ARBA" id="ARBA00006251"/>
    </source>
</evidence>
<dbReference type="GO" id="GO:0016117">
    <property type="term" value="P:carotenoid biosynthetic process"/>
    <property type="evidence" value="ECO:0007669"/>
    <property type="project" value="UniProtKB-KW"/>
</dbReference>
<evidence type="ECO:0000313" key="7">
    <source>
        <dbReference type="Proteomes" id="UP000186221"/>
    </source>
</evidence>
<dbReference type="EMBL" id="FTOG01000006">
    <property type="protein sequence ID" value="SIS86540.1"/>
    <property type="molecule type" value="Genomic_DNA"/>
</dbReference>
<dbReference type="Gene3D" id="1.10.600.10">
    <property type="entry name" value="Farnesyl Diphosphate Synthase"/>
    <property type="match status" value="1"/>
</dbReference>
<dbReference type="STRING" id="453582.SAMN05421580_10619"/>
<proteinExistence type="inferred from homology"/>
<dbReference type="Proteomes" id="UP000186221">
    <property type="component" value="Unassembled WGS sequence"/>
</dbReference>
<comment type="similarity">
    <text evidence="2">Belongs to the phytoene/squalene synthase family.</text>
</comment>
<dbReference type="NCBIfam" id="NF045921">
    <property type="entry name" value="PhytnSynCrtBRhod"/>
    <property type="match status" value="1"/>
</dbReference>
<dbReference type="AlphaFoldDB" id="A0A1N7MKJ4"/>
<dbReference type="OrthoDB" id="9807580at2"/>
<keyword evidence="4" id="KW-0125">Carotenoid biosynthesis</keyword>
<evidence type="ECO:0000256" key="3">
    <source>
        <dbReference type="ARBA" id="ARBA00022679"/>
    </source>
</evidence>
<dbReference type="SFLD" id="SFLDG01018">
    <property type="entry name" value="Squalene/Phytoene_Synthase_Lik"/>
    <property type="match status" value="1"/>
</dbReference>
<comment type="cofactor">
    <cofactor evidence="5">
        <name>ATP</name>
        <dbReference type="ChEBI" id="CHEBI:30616"/>
    </cofactor>
</comment>
<dbReference type="InterPro" id="IPR008949">
    <property type="entry name" value="Isoprenoid_synthase_dom_sf"/>
</dbReference>
<organism evidence="6 7">
    <name type="scientific">Rhodobacter aestuarii</name>
    <dbReference type="NCBI Taxonomy" id="453582"/>
    <lineage>
        <taxon>Bacteria</taxon>
        <taxon>Pseudomonadati</taxon>
        <taxon>Pseudomonadota</taxon>
        <taxon>Alphaproteobacteria</taxon>
        <taxon>Rhodobacterales</taxon>
        <taxon>Rhodobacter group</taxon>
        <taxon>Rhodobacter</taxon>
    </lineage>
</organism>
<dbReference type="GO" id="GO:0004311">
    <property type="term" value="F:geranylgeranyl diphosphate synthase activity"/>
    <property type="evidence" value="ECO:0007669"/>
    <property type="project" value="InterPro"/>
</dbReference>
<dbReference type="InterPro" id="IPR002060">
    <property type="entry name" value="Squ/phyt_synthse"/>
</dbReference>
<dbReference type="InterPro" id="IPR019845">
    <property type="entry name" value="Squalene/phytoene_synthase_CS"/>
</dbReference>
<name>A0A1N7MKJ4_9RHOB</name>
<evidence type="ECO:0000313" key="6">
    <source>
        <dbReference type="EMBL" id="SIS86540.1"/>
    </source>
</evidence>
<evidence type="ECO:0000256" key="4">
    <source>
        <dbReference type="ARBA" id="ARBA00022746"/>
    </source>
</evidence>
<dbReference type="SFLD" id="SFLDG01212">
    <property type="entry name" value="Phytoene_synthase_like"/>
    <property type="match status" value="1"/>
</dbReference>
<dbReference type="Pfam" id="PF00494">
    <property type="entry name" value="SQS_PSY"/>
    <property type="match status" value="1"/>
</dbReference>
<reference evidence="7" key="1">
    <citation type="submission" date="2017-01" db="EMBL/GenBank/DDBJ databases">
        <authorList>
            <person name="Varghese N."/>
            <person name="Submissions S."/>
        </authorList>
    </citation>
    <scope>NUCLEOTIDE SEQUENCE [LARGE SCALE GENOMIC DNA]</scope>
    <source>
        <strain evidence="7">DSM 19945</strain>
    </source>
</reference>
<evidence type="ECO:0000256" key="5">
    <source>
        <dbReference type="ARBA" id="ARBA00053028"/>
    </source>
</evidence>
<dbReference type="PROSITE" id="PS01044">
    <property type="entry name" value="SQUALEN_PHYTOEN_SYN_1"/>
    <property type="match status" value="1"/>
</dbReference>
<sequence length="336" mass="36711">MIAPEDMAVCRELIRTGSYSFHAASRVLPARVRDPALALYAFCRVADDAVDEVAAADKGAAVLSLKERLDRIYAGNPRDAASDRAFASVVEEFDMPRELPEALIEGLEWDASGRRYQNLSELQDYSARVASAVGAMMCVLMRVRDPDVIARACDLGLAMQLTNIARDVGEDARAGRLFLPLDWLAEEGIDPEEFLADPQPLPGICRCTEKLITRADWLYWRAATGVRCLPADCRPGILAAGRVYAAIGDQVVRQGHDSVTSRAYTSGRRKIFLMVGSVFSSFGFSLLPRSARLHAKPEPEVAFLVDAAARKPEGPDRADKLIGAMMALKARDRGLA</sequence>
<keyword evidence="3" id="KW-0808">Transferase</keyword>
<dbReference type="CDD" id="cd00683">
    <property type="entry name" value="Trans_IPPS_HH"/>
    <property type="match status" value="1"/>
</dbReference>
<dbReference type="GO" id="GO:0051996">
    <property type="term" value="F:squalene synthase [NAD(P)H] activity"/>
    <property type="evidence" value="ECO:0007669"/>
    <property type="project" value="InterPro"/>
</dbReference>
<dbReference type="InterPro" id="IPR044843">
    <property type="entry name" value="Trans_IPPS_bact-type"/>
</dbReference>
<protein>
    <submittedName>
        <fullName evidence="6">Phytoene synthase</fullName>
    </submittedName>
</protein>
<dbReference type="PANTHER" id="PTHR31480">
    <property type="entry name" value="BIFUNCTIONAL LYCOPENE CYCLASE/PHYTOENE SYNTHASE"/>
    <property type="match status" value="1"/>
</dbReference>